<feature type="transmembrane region" description="Helical" evidence="1">
    <location>
        <begin position="192"/>
        <end position="209"/>
    </location>
</feature>
<organism evidence="2 3">
    <name type="scientific">Candidatus Woesebacteria bacterium RIFCSPHIGHO2_01_FULL_41_10</name>
    <dbReference type="NCBI Taxonomy" id="1802500"/>
    <lineage>
        <taxon>Bacteria</taxon>
        <taxon>Candidatus Woeseibacteriota</taxon>
    </lineage>
</organism>
<gene>
    <name evidence="2" type="ORF">A2801_03205</name>
</gene>
<sequence length="261" mass="29958">MRILRELWDLVFAFVHSIYITKIQSGSSEYRVLGWYYGKDLDEMQVTTCNLREAILFRVFGGKKNAIRLLYLAVVLAVLYCVYIILSNLLQFLLGIVLGTVIAGTVLFLLWTAAQQYERFMEARIYHGLWETRIFGIPYFMILAPIMVGAPYALAFEWLYEASAIGLLHYVVGISLLLLGILWVLAMVCMMFVQFFGIFVIVIAGYELYEEGKVAYDTNSLLQDMYRRDASHMVRALRQGEQVCRAGIATYNTVCRKLEIV</sequence>
<keyword evidence="1" id="KW-0472">Membrane</keyword>
<evidence type="ECO:0000313" key="2">
    <source>
        <dbReference type="EMBL" id="OGM30353.1"/>
    </source>
</evidence>
<evidence type="ECO:0000256" key="1">
    <source>
        <dbReference type="SAM" id="Phobius"/>
    </source>
</evidence>
<dbReference type="Proteomes" id="UP000177263">
    <property type="component" value="Unassembled WGS sequence"/>
</dbReference>
<proteinExistence type="predicted"/>
<accession>A0A1F7YSR8</accession>
<keyword evidence="1" id="KW-1133">Transmembrane helix</keyword>
<feature type="transmembrane region" description="Helical" evidence="1">
    <location>
        <begin position="66"/>
        <end position="86"/>
    </location>
</feature>
<evidence type="ECO:0000313" key="3">
    <source>
        <dbReference type="Proteomes" id="UP000177263"/>
    </source>
</evidence>
<comment type="caution">
    <text evidence="2">The sequence shown here is derived from an EMBL/GenBank/DDBJ whole genome shotgun (WGS) entry which is preliminary data.</text>
</comment>
<feature type="transmembrane region" description="Helical" evidence="1">
    <location>
        <begin position="134"/>
        <end position="155"/>
    </location>
</feature>
<dbReference type="EMBL" id="MGGM01000001">
    <property type="protein sequence ID" value="OGM30353.1"/>
    <property type="molecule type" value="Genomic_DNA"/>
</dbReference>
<protein>
    <submittedName>
        <fullName evidence="2">Uncharacterized protein</fullName>
    </submittedName>
</protein>
<reference evidence="2 3" key="1">
    <citation type="journal article" date="2016" name="Nat. Commun.">
        <title>Thousands of microbial genomes shed light on interconnected biogeochemical processes in an aquifer system.</title>
        <authorList>
            <person name="Anantharaman K."/>
            <person name="Brown C.T."/>
            <person name="Hug L.A."/>
            <person name="Sharon I."/>
            <person name="Castelle C.J."/>
            <person name="Probst A.J."/>
            <person name="Thomas B.C."/>
            <person name="Singh A."/>
            <person name="Wilkins M.J."/>
            <person name="Karaoz U."/>
            <person name="Brodie E.L."/>
            <person name="Williams K.H."/>
            <person name="Hubbard S.S."/>
            <person name="Banfield J.F."/>
        </authorList>
    </citation>
    <scope>NUCLEOTIDE SEQUENCE [LARGE SCALE GENOMIC DNA]</scope>
</reference>
<feature type="transmembrane region" description="Helical" evidence="1">
    <location>
        <begin position="92"/>
        <end position="113"/>
    </location>
</feature>
<dbReference type="AlphaFoldDB" id="A0A1F7YSR8"/>
<feature type="transmembrane region" description="Helical" evidence="1">
    <location>
        <begin position="167"/>
        <end position="185"/>
    </location>
</feature>
<keyword evidence="1" id="KW-0812">Transmembrane</keyword>
<name>A0A1F7YSR8_9BACT</name>